<proteinExistence type="predicted"/>
<dbReference type="SUPFAM" id="SSF51219">
    <property type="entry name" value="TRAP-like"/>
    <property type="match status" value="1"/>
</dbReference>
<dbReference type="PANTHER" id="PTHR38074:SF1">
    <property type="entry name" value="ALTERED INHERITANCE OF MITOCHONDRIA PROTEIN 24, MITOCHONDRIAL"/>
    <property type="match status" value="1"/>
</dbReference>
<organism evidence="1 2">
    <name type="scientific">Agitococcus lubricus</name>
    <dbReference type="NCBI Taxonomy" id="1077255"/>
    <lineage>
        <taxon>Bacteria</taxon>
        <taxon>Pseudomonadati</taxon>
        <taxon>Pseudomonadota</taxon>
        <taxon>Gammaproteobacteria</taxon>
        <taxon>Moraxellales</taxon>
        <taxon>Moraxellaceae</taxon>
        <taxon>Agitococcus</taxon>
    </lineage>
</organism>
<reference evidence="1 2" key="1">
    <citation type="submission" date="2018-04" db="EMBL/GenBank/DDBJ databases">
        <title>Genomic Encyclopedia of Archaeal and Bacterial Type Strains, Phase II (KMG-II): from individual species to whole genera.</title>
        <authorList>
            <person name="Goeker M."/>
        </authorList>
    </citation>
    <scope>NUCLEOTIDE SEQUENCE [LARGE SCALE GENOMIC DNA]</scope>
    <source>
        <strain evidence="1 2">DSM 5822</strain>
    </source>
</reference>
<dbReference type="InterPro" id="IPR002838">
    <property type="entry name" value="AIM24"/>
</dbReference>
<dbReference type="NCBIfam" id="TIGR00266">
    <property type="entry name" value="TIGR00266 family protein"/>
    <property type="match status" value="1"/>
</dbReference>
<dbReference type="EMBL" id="QAON01000002">
    <property type="protein sequence ID" value="PTQ90759.1"/>
    <property type="molecule type" value="Genomic_DNA"/>
</dbReference>
<evidence type="ECO:0000313" key="2">
    <source>
        <dbReference type="Proteomes" id="UP000244223"/>
    </source>
</evidence>
<sequence length="238" mass="25221">MAQFTVTGEVDPFLHVSLQTGEKIYCESNSMVMMEDTLDLKGKMGGIGQALMRSFANGESLFQQHIEAVRGAGDCLLSPVLTGGMQILDVGTSSYCLSDGAFVAAETGVSLVSRMEQLSMQGALMSMFGQAGGFFYSEASGFGKLVVSGMGSLFTLDVEPNKDVIIDNAHVVAWDSRLQHKVSLSTSQGGGLMSRLVNSVTSGEGVVLRFSGKGKVVICSRNKENFIAWMRSSTAGNG</sequence>
<dbReference type="Pfam" id="PF01987">
    <property type="entry name" value="AIM24"/>
    <property type="match status" value="1"/>
</dbReference>
<dbReference type="OrthoDB" id="9779518at2"/>
<dbReference type="InterPro" id="IPR036983">
    <property type="entry name" value="AIM24_sf"/>
</dbReference>
<evidence type="ECO:0000313" key="1">
    <source>
        <dbReference type="EMBL" id="PTQ90759.1"/>
    </source>
</evidence>
<keyword evidence="2" id="KW-1185">Reference proteome</keyword>
<name>A0A2T5J2L1_9GAMM</name>
<gene>
    <name evidence="1" type="ORF">C8N29_102159</name>
</gene>
<dbReference type="PANTHER" id="PTHR38074">
    <property type="entry name" value="ALTERED INHERITANCE OF MITOCHONDRIA PROTEIN 24, MITOCHONDRIAL"/>
    <property type="match status" value="1"/>
</dbReference>
<comment type="caution">
    <text evidence="1">The sequence shown here is derived from an EMBL/GenBank/DDBJ whole genome shotgun (WGS) entry which is preliminary data.</text>
</comment>
<dbReference type="Gene3D" id="3.60.160.10">
    <property type="entry name" value="Mitochondrial biogenesis AIM24"/>
    <property type="match status" value="1"/>
</dbReference>
<dbReference type="InterPro" id="IPR016031">
    <property type="entry name" value="Trp_RNA-bd_attenuator-like_dom"/>
</dbReference>
<protein>
    <submittedName>
        <fullName evidence="1">Uncharacterized protein (TIGR00266 family)</fullName>
    </submittedName>
</protein>
<accession>A0A2T5J2L1</accession>
<dbReference type="AlphaFoldDB" id="A0A2T5J2L1"/>
<dbReference type="RefSeq" id="WP_107864601.1">
    <property type="nucleotide sequence ID" value="NZ_QAON01000002.1"/>
</dbReference>
<dbReference type="Proteomes" id="UP000244223">
    <property type="component" value="Unassembled WGS sequence"/>
</dbReference>